<protein>
    <submittedName>
        <fullName evidence="1">Uncharacterized protein</fullName>
    </submittedName>
</protein>
<reference evidence="1" key="2">
    <citation type="journal article" date="2015" name="Data Brief">
        <title>Shoot transcriptome of the giant reed, Arundo donax.</title>
        <authorList>
            <person name="Barrero R.A."/>
            <person name="Guerrero F.D."/>
            <person name="Moolhuijzen P."/>
            <person name="Goolsby J.A."/>
            <person name="Tidwell J."/>
            <person name="Bellgard S.E."/>
            <person name="Bellgard M.I."/>
        </authorList>
    </citation>
    <scope>NUCLEOTIDE SEQUENCE</scope>
    <source>
        <tissue evidence="1">Shoot tissue taken approximately 20 cm above the soil surface</tissue>
    </source>
</reference>
<evidence type="ECO:0000313" key="1">
    <source>
        <dbReference type="EMBL" id="JAE28009.1"/>
    </source>
</evidence>
<dbReference type="EMBL" id="GBRH01169887">
    <property type="protein sequence ID" value="JAE28009.1"/>
    <property type="molecule type" value="Transcribed_RNA"/>
</dbReference>
<accession>A0A0A9GWT5</accession>
<dbReference type="AlphaFoldDB" id="A0A0A9GWT5"/>
<organism evidence="1">
    <name type="scientific">Arundo donax</name>
    <name type="common">Giant reed</name>
    <name type="synonym">Donax arundinaceus</name>
    <dbReference type="NCBI Taxonomy" id="35708"/>
    <lineage>
        <taxon>Eukaryota</taxon>
        <taxon>Viridiplantae</taxon>
        <taxon>Streptophyta</taxon>
        <taxon>Embryophyta</taxon>
        <taxon>Tracheophyta</taxon>
        <taxon>Spermatophyta</taxon>
        <taxon>Magnoliopsida</taxon>
        <taxon>Liliopsida</taxon>
        <taxon>Poales</taxon>
        <taxon>Poaceae</taxon>
        <taxon>PACMAD clade</taxon>
        <taxon>Arundinoideae</taxon>
        <taxon>Arundineae</taxon>
        <taxon>Arundo</taxon>
    </lineage>
</organism>
<name>A0A0A9GWT5_ARUDO</name>
<sequence length="27" mass="3163">MTVSSECQQRKFQKAIYIVNSIYQISP</sequence>
<proteinExistence type="predicted"/>
<reference evidence="1" key="1">
    <citation type="submission" date="2014-09" db="EMBL/GenBank/DDBJ databases">
        <authorList>
            <person name="Magalhaes I.L.F."/>
            <person name="Oliveira U."/>
            <person name="Santos F.R."/>
            <person name="Vidigal T.H.D.A."/>
            <person name="Brescovit A.D."/>
            <person name="Santos A.J."/>
        </authorList>
    </citation>
    <scope>NUCLEOTIDE SEQUENCE</scope>
    <source>
        <tissue evidence="1">Shoot tissue taken approximately 20 cm above the soil surface</tissue>
    </source>
</reference>